<evidence type="ECO:0000256" key="3">
    <source>
        <dbReference type="ARBA" id="ARBA00022723"/>
    </source>
</evidence>
<evidence type="ECO:0000256" key="1">
    <source>
        <dbReference type="ARBA" id="ARBA00007963"/>
    </source>
</evidence>
<dbReference type="Pfam" id="PF01951">
    <property type="entry name" value="Archease"/>
    <property type="match status" value="1"/>
</dbReference>
<dbReference type="GO" id="GO:0046872">
    <property type="term" value="F:metal ion binding"/>
    <property type="evidence" value="ECO:0007669"/>
    <property type="project" value="UniProtKB-KW"/>
</dbReference>
<dbReference type="InterPro" id="IPR023572">
    <property type="entry name" value="Archease_dom"/>
</dbReference>
<evidence type="ECO:0000256" key="2">
    <source>
        <dbReference type="ARBA" id="ARBA00022694"/>
    </source>
</evidence>
<dbReference type="AlphaFoldDB" id="A0A1N5UWT1"/>
<comment type="similarity">
    <text evidence="1">Belongs to the archease family.</text>
</comment>
<feature type="domain" description="Archease" evidence="5">
    <location>
        <begin position="14"/>
        <end position="146"/>
    </location>
</feature>
<evidence type="ECO:0000313" key="6">
    <source>
        <dbReference type="EMBL" id="SIM64575.1"/>
    </source>
</evidence>
<keyword evidence="2" id="KW-0819">tRNA processing</keyword>
<keyword evidence="3" id="KW-0479">Metal-binding</keyword>
<proteinExistence type="inferred from homology"/>
<keyword evidence="4" id="KW-0106">Calcium</keyword>
<evidence type="ECO:0000259" key="5">
    <source>
        <dbReference type="Pfam" id="PF01951"/>
    </source>
</evidence>
<keyword evidence="7" id="KW-1185">Reference proteome</keyword>
<dbReference type="Proteomes" id="UP000185124">
    <property type="component" value="Unassembled WGS sequence"/>
</dbReference>
<accession>A0A1N5UWT1</accession>
<organism evidence="6 7">
    <name type="scientific">Micromonospora cremea</name>
    <dbReference type="NCBI Taxonomy" id="709881"/>
    <lineage>
        <taxon>Bacteria</taxon>
        <taxon>Bacillati</taxon>
        <taxon>Actinomycetota</taxon>
        <taxon>Actinomycetes</taxon>
        <taxon>Micromonosporales</taxon>
        <taxon>Micromonosporaceae</taxon>
        <taxon>Micromonospora</taxon>
    </lineage>
</organism>
<gene>
    <name evidence="6" type="ORF">SAMN04489832_1175</name>
</gene>
<dbReference type="SUPFAM" id="SSF69819">
    <property type="entry name" value="MTH1598-like"/>
    <property type="match status" value="1"/>
</dbReference>
<dbReference type="Gene3D" id="3.55.10.10">
    <property type="entry name" value="Archease domain"/>
    <property type="match status" value="1"/>
</dbReference>
<dbReference type="STRING" id="709881.SAMN04489832_1175"/>
<dbReference type="GO" id="GO:0008033">
    <property type="term" value="P:tRNA processing"/>
    <property type="evidence" value="ECO:0007669"/>
    <property type="project" value="UniProtKB-KW"/>
</dbReference>
<reference evidence="7" key="1">
    <citation type="submission" date="2016-12" db="EMBL/GenBank/DDBJ databases">
        <authorList>
            <person name="Varghese N."/>
            <person name="Submissions S."/>
        </authorList>
    </citation>
    <scope>NUCLEOTIDE SEQUENCE [LARGE SCALE GENOMIC DNA]</scope>
    <source>
        <strain evidence="7">DSM 45599</strain>
    </source>
</reference>
<name>A0A1N5UWT1_9ACTN</name>
<dbReference type="InterPro" id="IPR036820">
    <property type="entry name" value="Archease_dom_sf"/>
</dbReference>
<protein>
    <submittedName>
        <fullName evidence="6">SHS2 domain-containing protein</fullName>
    </submittedName>
</protein>
<sequence length="146" mass="15476">MIGGMQRSTQRGHRSVPHTADVRIEAWAPDREGCLAEAVAALVETFADTGGARPQADTEFHLPPGDDGEMLVGLLDEVIFRLDTEGTLPLDCDVRATEDGGLRARWQSTSTDTVELVGAVPKAVSLHALRVGPDGAGWSCAVTLDV</sequence>
<dbReference type="EMBL" id="FSQT01000001">
    <property type="protein sequence ID" value="SIM64575.1"/>
    <property type="molecule type" value="Genomic_DNA"/>
</dbReference>
<evidence type="ECO:0000256" key="4">
    <source>
        <dbReference type="ARBA" id="ARBA00022837"/>
    </source>
</evidence>
<evidence type="ECO:0000313" key="7">
    <source>
        <dbReference type="Proteomes" id="UP000185124"/>
    </source>
</evidence>